<feature type="transmembrane region" description="Helical" evidence="11">
    <location>
        <begin position="337"/>
        <end position="357"/>
    </location>
</feature>
<evidence type="ECO:0000256" key="5">
    <source>
        <dbReference type="ARBA" id="ARBA00022448"/>
    </source>
</evidence>
<evidence type="ECO:0000256" key="11">
    <source>
        <dbReference type="SAM" id="Phobius"/>
    </source>
</evidence>
<dbReference type="GO" id="GO:0005886">
    <property type="term" value="C:plasma membrane"/>
    <property type="evidence" value="ECO:0007669"/>
    <property type="project" value="UniProtKB-SubCell"/>
</dbReference>
<comment type="similarity">
    <text evidence="2">Belongs to the ABC-4 integral membrane protein family. HrtB subfamily.</text>
</comment>
<evidence type="ECO:0000313" key="15">
    <source>
        <dbReference type="Proteomes" id="UP000182110"/>
    </source>
</evidence>
<evidence type="ECO:0000256" key="8">
    <source>
        <dbReference type="ARBA" id="ARBA00022989"/>
    </source>
</evidence>
<keyword evidence="9 11" id="KW-0472">Membrane</keyword>
<protein>
    <recommendedName>
        <fullName evidence="4">Putative hemin transport system permease protein HrtB</fullName>
    </recommendedName>
</protein>
<keyword evidence="8 11" id="KW-1133">Transmembrane helix</keyword>
<comment type="subcellular location">
    <subcellularLocation>
        <location evidence="1">Cell membrane</location>
        <topology evidence="1">Multi-pass membrane protein</topology>
    </subcellularLocation>
</comment>
<evidence type="ECO:0000256" key="1">
    <source>
        <dbReference type="ARBA" id="ARBA00004651"/>
    </source>
</evidence>
<dbReference type="PANTHER" id="PTHR43738:SF1">
    <property type="entry name" value="HEMIN TRANSPORT SYSTEM PERMEASE PROTEIN HRTB-RELATED"/>
    <property type="match status" value="1"/>
</dbReference>
<dbReference type="InterPro" id="IPR003838">
    <property type="entry name" value="ABC3_permease_C"/>
</dbReference>
<keyword evidence="7 11" id="KW-0812">Transmembrane</keyword>
<dbReference type="Pfam" id="PF02687">
    <property type="entry name" value="FtsX"/>
    <property type="match status" value="1"/>
</dbReference>
<name>A0AAN2PDS9_9BACI</name>
<feature type="transmembrane region" description="Helical" evidence="11">
    <location>
        <begin position="248"/>
        <end position="270"/>
    </location>
</feature>
<comment type="subunit">
    <text evidence="3">The complex is composed of two ATP-binding proteins (HrtA), two transmembrane proteins (HrtB) and a solute-binding protein.</text>
</comment>
<dbReference type="InterPro" id="IPR051125">
    <property type="entry name" value="ABC-4/HrtB_transporter"/>
</dbReference>
<proteinExistence type="inferred from homology"/>
<feature type="domain" description="MacB-like periplasmic core" evidence="13">
    <location>
        <begin position="22"/>
        <end position="221"/>
    </location>
</feature>
<reference evidence="14 15" key="1">
    <citation type="journal article" date="2014" name="Genome Announc.">
        <title>Genome Sequence of Bacillus simplex Strain P558, Isolated from a Human Fecal Sample.</title>
        <authorList>
            <person name="Croce O."/>
            <person name="Hugon P."/>
            <person name="Lagier J.C."/>
            <person name="Bibi F."/>
            <person name="Robert C."/>
            <person name="Azhar E.I."/>
            <person name="Raoult D."/>
            <person name="Fournier P.E."/>
        </authorList>
    </citation>
    <scope>NUCLEOTIDE SEQUENCE [LARGE SCALE GENOMIC DNA]</scope>
    <source>
        <strain evidence="14 15">P558</strain>
    </source>
</reference>
<evidence type="ECO:0000256" key="6">
    <source>
        <dbReference type="ARBA" id="ARBA00022475"/>
    </source>
</evidence>
<comment type="caution">
    <text evidence="14">The sequence shown here is derived from an EMBL/GenBank/DDBJ whole genome shotgun (WGS) entry which is preliminary data.</text>
</comment>
<evidence type="ECO:0000259" key="12">
    <source>
        <dbReference type="Pfam" id="PF02687"/>
    </source>
</evidence>
<feature type="domain" description="ABC3 transporter permease C-terminal" evidence="12">
    <location>
        <begin position="250"/>
        <end position="360"/>
    </location>
</feature>
<evidence type="ECO:0000256" key="9">
    <source>
        <dbReference type="ARBA" id="ARBA00023136"/>
    </source>
</evidence>
<dbReference type="PANTHER" id="PTHR43738">
    <property type="entry name" value="ABC TRANSPORTER, MEMBRANE PROTEIN"/>
    <property type="match status" value="1"/>
</dbReference>
<organism evidence="14 15">
    <name type="scientific">Peribacillus simplex</name>
    <dbReference type="NCBI Taxonomy" id="1478"/>
    <lineage>
        <taxon>Bacteria</taxon>
        <taxon>Bacillati</taxon>
        <taxon>Bacillota</taxon>
        <taxon>Bacilli</taxon>
        <taxon>Bacillales</taxon>
        <taxon>Bacillaceae</taxon>
        <taxon>Peribacillus</taxon>
    </lineage>
</organism>
<evidence type="ECO:0000259" key="13">
    <source>
        <dbReference type="Pfam" id="PF12704"/>
    </source>
</evidence>
<accession>A0AAN2PDS9</accession>
<dbReference type="AlphaFoldDB" id="A0AAN2PDS9"/>
<evidence type="ECO:0000256" key="3">
    <source>
        <dbReference type="ARBA" id="ARBA00011131"/>
    </source>
</evidence>
<dbReference type="Proteomes" id="UP000182110">
    <property type="component" value="Unassembled WGS sequence"/>
</dbReference>
<evidence type="ECO:0000256" key="2">
    <source>
        <dbReference type="ARBA" id="ARBA00008697"/>
    </source>
</evidence>
<keyword evidence="6" id="KW-1003">Cell membrane</keyword>
<evidence type="ECO:0000256" key="4">
    <source>
        <dbReference type="ARBA" id="ARBA00016962"/>
    </source>
</evidence>
<feature type="transmembrane region" description="Helical" evidence="11">
    <location>
        <begin position="290"/>
        <end position="317"/>
    </location>
</feature>
<comment type="function">
    <text evidence="10">Part of the ABC transporter complex hrt involved in hemin import. Responsible for the translocation of the substrate across the membrane.</text>
</comment>
<evidence type="ECO:0000256" key="7">
    <source>
        <dbReference type="ARBA" id="ARBA00022692"/>
    </source>
</evidence>
<keyword evidence="5" id="KW-0813">Transport</keyword>
<evidence type="ECO:0000256" key="10">
    <source>
        <dbReference type="ARBA" id="ARBA00024973"/>
    </source>
</evidence>
<sequence>MMFLAIRELKHSKLRYLLIGLIMILVALLVFIISGLANGLSSDNASSIQNMKADYFVMEHDSKNKLNRSIISMEKLDEIRAISDVKAAEGLGQMMITLNKVSSSEKTDVTIFATDASGILAPKVIEGKSYENKKQGEVVADRSLKEVGYKLGDSLKDDLSGKVFTIVGFTEKQSYSHTPAVYMNVKGWQEINPGLKNQGKDSISTIAVQMDSKSEENVRESLPEGVTLISKEESLQSIPGFKEEQGTLTMMIAFLFVIAAFVLAVFFYVITLQKTNQFGVLKALGANTGYLAKSIVGQVMLLAVTCIAISVALTYGVTLIMPEGMPFELSADLVIKYSVLLLAVSVLGSLLSLYRVAKIDAIEAIGRVS</sequence>
<keyword evidence="15" id="KW-1185">Reference proteome</keyword>
<gene>
    <name evidence="14" type="ORF">BN1180_00702</name>
</gene>
<dbReference type="InterPro" id="IPR025857">
    <property type="entry name" value="MacB_PCD"/>
</dbReference>
<dbReference type="Pfam" id="PF12704">
    <property type="entry name" value="MacB_PCD"/>
    <property type="match status" value="1"/>
</dbReference>
<feature type="transmembrane region" description="Helical" evidence="11">
    <location>
        <begin position="16"/>
        <end position="37"/>
    </location>
</feature>
<dbReference type="EMBL" id="CCXW01000001">
    <property type="protein sequence ID" value="CEG30591.1"/>
    <property type="molecule type" value="Genomic_DNA"/>
</dbReference>
<evidence type="ECO:0000313" key="14">
    <source>
        <dbReference type="EMBL" id="CEG30591.1"/>
    </source>
</evidence>